<feature type="compositionally biased region" description="Basic and acidic residues" evidence="5">
    <location>
        <begin position="384"/>
        <end position="399"/>
    </location>
</feature>
<dbReference type="GO" id="GO:0002860">
    <property type="term" value="P:positive regulation of natural killer cell mediated cytotoxicity directed against tumor cell target"/>
    <property type="evidence" value="ECO:0000318"/>
    <property type="project" value="GO_Central"/>
</dbReference>
<dbReference type="GO" id="GO:0001772">
    <property type="term" value="C:immunological synapse"/>
    <property type="evidence" value="ECO:0007669"/>
    <property type="project" value="Ensembl"/>
</dbReference>
<evidence type="ECO:0000256" key="1">
    <source>
        <dbReference type="ARBA" id="ARBA00004167"/>
    </source>
</evidence>
<evidence type="ECO:0000256" key="6">
    <source>
        <dbReference type="SAM" id="Phobius"/>
    </source>
</evidence>
<evidence type="ECO:0000313" key="9">
    <source>
        <dbReference type="Ensembl" id="ENSACAP00000004818.3"/>
    </source>
</evidence>
<reference evidence="9" key="2">
    <citation type="submission" date="2025-08" db="UniProtKB">
        <authorList>
            <consortium name="Ensembl"/>
        </authorList>
    </citation>
    <scope>IDENTIFICATION</scope>
</reference>
<feature type="region of interest" description="Disordered" evidence="5">
    <location>
        <begin position="374"/>
        <end position="400"/>
    </location>
</feature>
<dbReference type="InterPro" id="IPR013151">
    <property type="entry name" value="Immunoglobulin_dom"/>
</dbReference>
<dbReference type="PROSITE" id="PS50835">
    <property type="entry name" value="IG_LIKE"/>
    <property type="match status" value="2"/>
</dbReference>
<dbReference type="InterPro" id="IPR013162">
    <property type="entry name" value="CD80_C2-set"/>
</dbReference>
<keyword evidence="3" id="KW-1015">Disulfide bond</keyword>
<dbReference type="InterPro" id="IPR036179">
    <property type="entry name" value="Ig-like_dom_sf"/>
</dbReference>
<reference evidence="9" key="1">
    <citation type="submission" date="2009-12" db="EMBL/GenBank/DDBJ databases">
        <title>The Genome Sequence of Anolis carolinensis (Green Anole Lizard).</title>
        <authorList>
            <consortium name="The Genome Sequencing Platform"/>
            <person name="Di Palma F."/>
            <person name="Alfoldi J."/>
            <person name="Heiman D."/>
            <person name="Young S."/>
            <person name="Grabherr M."/>
            <person name="Johnson J."/>
            <person name="Lander E.S."/>
            <person name="Lindblad-Toh K."/>
        </authorList>
    </citation>
    <scope>NUCLEOTIDE SEQUENCE [LARGE SCALE GENOMIC DNA]</scope>
    <source>
        <strain evidence="9">JBL SC #1</strain>
    </source>
</reference>
<proteinExistence type="predicted"/>
<dbReference type="GO" id="GO:2001185">
    <property type="term" value="P:regulation of CD8-positive, alpha-beta T cell activation"/>
    <property type="evidence" value="ECO:0007669"/>
    <property type="project" value="Ensembl"/>
</dbReference>
<dbReference type="InParanoid" id="H9G9P5"/>
<sequence>MQETDTHNTMPFAAMLSVLALVLPLQGALQETLKETVTVIEGDTLDLDCRVAATPSWHHRPTLEWKNPKGYVIFLNKYRGLRDQRYKLTHYSEDALSIALSNVTMQDEGLYTCFYYSDIIQRKQVNVIVLAAPSQPLLEALRTRSHKEEAKIVLKCSTWGSKPPPQVTWMLDNGVELFGDSEHQRDAKKYNSTTILTVRKYTQMSSFTCIIHHEALRGGNLTATLYLKPFKSSTDLAPNATEFSTVTLRNSPNYTASDKIFNATEGNLTMPTLSTITEESTLNFNSTISNGTLKILNATEGKFPAWTPPTSLDSATVNSETTNGANLTYESIVGKKPSVLLPALVTMLLVVLSIIVLLFVVKLWKAHREWKKGNDVSEQTLESNRSRPNEDSKGQDKNWKGKHHAGVYIWGGSLNV</sequence>
<dbReference type="PANTHER" id="PTHR47118">
    <property type="entry name" value="CYTOTOXIC AND REGULATORY T-CELL MOLECULE"/>
    <property type="match status" value="1"/>
</dbReference>
<dbReference type="GO" id="GO:0005102">
    <property type="term" value="F:signaling receptor binding"/>
    <property type="evidence" value="ECO:0000318"/>
    <property type="project" value="GO_Central"/>
</dbReference>
<feature type="transmembrane region" description="Helical" evidence="6">
    <location>
        <begin position="339"/>
        <end position="361"/>
    </location>
</feature>
<evidence type="ECO:0000256" key="4">
    <source>
        <dbReference type="ARBA" id="ARBA00023319"/>
    </source>
</evidence>
<evidence type="ECO:0000256" key="7">
    <source>
        <dbReference type="SAM" id="SignalP"/>
    </source>
</evidence>
<gene>
    <name evidence="9" type="primary">CRTAM</name>
</gene>
<dbReference type="GeneTree" id="ENSGT00940000159804"/>
<feature type="chain" id="PRO_5003619787" evidence="7">
    <location>
        <begin position="31"/>
        <end position="416"/>
    </location>
</feature>
<dbReference type="eggNOG" id="ENOG502RYH2">
    <property type="taxonomic scope" value="Eukaryota"/>
</dbReference>
<protein>
    <submittedName>
        <fullName evidence="9">Cytotoxic and regulatory T cell molecule</fullName>
    </submittedName>
</protein>
<comment type="subcellular location">
    <subcellularLocation>
        <location evidence="1">Membrane</location>
        <topology evidence="1">Single-pass membrane protein</topology>
    </subcellularLocation>
</comment>
<keyword evidence="6" id="KW-0812">Transmembrane</keyword>
<evidence type="ECO:0000256" key="3">
    <source>
        <dbReference type="ARBA" id="ARBA00023157"/>
    </source>
</evidence>
<dbReference type="InterPro" id="IPR013783">
    <property type="entry name" value="Ig-like_fold"/>
</dbReference>
<accession>H9G9P5</accession>
<dbReference type="InterPro" id="IPR053096">
    <property type="entry name" value="CRTAM"/>
</dbReference>
<dbReference type="Proteomes" id="UP000001646">
    <property type="component" value="Unplaced"/>
</dbReference>
<dbReference type="Pfam" id="PF00047">
    <property type="entry name" value="ig"/>
    <property type="match status" value="1"/>
</dbReference>
<dbReference type="GO" id="GO:0097021">
    <property type="term" value="P:lymphocyte migration into lymphoid organs"/>
    <property type="evidence" value="ECO:0007669"/>
    <property type="project" value="Ensembl"/>
</dbReference>
<reference evidence="9" key="3">
    <citation type="submission" date="2025-09" db="UniProtKB">
        <authorList>
            <consortium name="Ensembl"/>
        </authorList>
    </citation>
    <scope>IDENTIFICATION</scope>
</reference>
<organism evidence="9 10">
    <name type="scientific">Anolis carolinensis</name>
    <name type="common">Green anole</name>
    <name type="synonym">American chameleon</name>
    <dbReference type="NCBI Taxonomy" id="28377"/>
    <lineage>
        <taxon>Eukaryota</taxon>
        <taxon>Metazoa</taxon>
        <taxon>Chordata</taxon>
        <taxon>Craniata</taxon>
        <taxon>Vertebrata</taxon>
        <taxon>Euteleostomi</taxon>
        <taxon>Lepidosauria</taxon>
        <taxon>Squamata</taxon>
        <taxon>Bifurcata</taxon>
        <taxon>Unidentata</taxon>
        <taxon>Episquamata</taxon>
        <taxon>Toxicofera</taxon>
        <taxon>Iguania</taxon>
        <taxon>Dactyloidae</taxon>
        <taxon>Anolis</taxon>
    </lineage>
</organism>
<dbReference type="PANTHER" id="PTHR47118:SF1">
    <property type="entry name" value="CYTOTOXIC AND REGULATORY T-CELL MOLECULE"/>
    <property type="match status" value="1"/>
</dbReference>
<dbReference type="GO" id="GO:0005886">
    <property type="term" value="C:plasma membrane"/>
    <property type="evidence" value="ECO:0000318"/>
    <property type="project" value="GO_Central"/>
</dbReference>
<dbReference type="InterPro" id="IPR007110">
    <property type="entry name" value="Ig-like_dom"/>
</dbReference>
<dbReference type="HOGENOM" id="CLU_061397_0_0_1"/>
<evidence type="ECO:0000256" key="5">
    <source>
        <dbReference type="SAM" id="MobiDB-lite"/>
    </source>
</evidence>
<dbReference type="Bgee" id="ENSACAG00000004941">
    <property type="expression patterns" value="Expressed in liver"/>
</dbReference>
<evidence type="ECO:0000313" key="10">
    <source>
        <dbReference type="Proteomes" id="UP000001646"/>
    </source>
</evidence>
<dbReference type="GO" id="GO:0045580">
    <property type="term" value="P:regulation of T cell differentiation"/>
    <property type="evidence" value="ECO:0007669"/>
    <property type="project" value="Ensembl"/>
</dbReference>
<dbReference type="SUPFAM" id="SSF48726">
    <property type="entry name" value="Immunoglobulin"/>
    <property type="match status" value="2"/>
</dbReference>
<name>H9G9P5_ANOCA</name>
<dbReference type="GO" id="GO:0046007">
    <property type="term" value="P:negative regulation of activated T cell proliferation"/>
    <property type="evidence" value="ECO:0007669"/>
    <property type="project" value="Ensembl"/>
</dbReference>
<dbReference type="GO" id="GO:0002355">
    <property type="term" value="P:detection of tumor cell"/>
    <property type="evidence" value="ECO:0000318"/>
    <property type="project" value="GO_Central"/>
</dbReference>
<evidence type="ECO:0000256" key="2">
    <source>
        <dbReference type="ARBA" id="ARBA00023136"/>
    </source>
</evidence>
<keyword evidence="7" id="KW-0732">Signal</keyword>
<keyword evidence="4" id="KW-0393">Immunoglobulin domain</keyword>
<feature type="domain" description="Ig-like" evidence="8">
    <location>
        <begin position="133"/>
        <end position="226"/>
    </location>
</feature>
<dbReference type="GO" id="GO:0001768">
    <property type="term" value="P:establishment of T cell polarity"/>
    <property type="evidence" value="ECO:0007669"/>
    <property type="project" value="Ensembl"/>
</dbReference>
<dbReference type="STRING" id="28377.ENSACAP00000004818"/>
<dbReference type="GO" id="GO:0007157">
    <property type="term" value="P:heterophilic cell-cell adhesion via plasma membrane cell adhesion molecules"/>
    <property type="evidence" value="ECO:0007669"/>
    <property type="project" value="Ensembl"/>
</dbReference>
<dbReference type="SMART" id="SM00409">
    <property type="entry name" value="IG"/>
    <property type="match status" value="2"/>
</dbReference>
<dbReference type="Gene3D" id="2.60.40.10">
    <property type="entry name" value="Immunoglobulins"/>
    <property type="match status" value="2"/>
</dbReference>
<keyword evidence="2 6" id="KW-0472">Membrane</keyword>
<keyword evidence="6" id="KW-1133">Transmembrane helix</keyword>
<dbReference type="InterPro" id="IPR003599">
    <property type="entry name" value="Ig_sub"/>
</dbReference>
<feature type="domain" description="Ig-like" evidence="8">
    <location>
        <begin position="24"/>
        <end position="113"/>
    </location>
</feature>
<evidence type="ECO:0000259" key="8">
    <source>
        <dbReference type="PROSITE" id="PS50835"/>
    </source>
</evidence>
<dbReference type="GO" id="GO:0008037">
    <property type="term" value="P:cell recognition"/>
    <property type="evidence" value="ECO:0000318"/>
    <property type="project" value="GO_Central"/>
</dbReference>
<dbReference type="GO" id="GO:0032729">
    <property type="term" value="P:positive regulation of type II interferon production"/>
    <property type="evidence" value="ECO:0007669"/>
    <property type="project" value="Ensembl"/>
</dbReference>
<dbReference type="AlphaFoldDB" id="H9G9P5"/>
<dbReference type="Pfam" id="PF08205">
    <property type="entry name" value="C2-set_2"/>
    <property type="match status" value="1"/>
</dbReference>
<feature type="signal peptide" evidence="7">
    <location>
        <begin position="1"/>
        <end position="30"/>
    </location>
</feature>
<keyword evidence="10" id="KW-1185">Reference proteome</keyword>
<dbReference type="Ensembl" id="ENSACAT00000004926.4">
    <property type="protein sequence ID" value="ENSACAP00000004818.3"/>
    <property type="gene ID" value="ENSACAG00000004941.4"/>
</dbReference>